<reference evidence="2" key="1">
    <citation type="journal article" date="2017" name="Nat. Commun.">
        <title>The asparagus genome sheds light on the origin and evolution of a young Y chromosome.</title>
        <authorList>
            <person name="Harkess A."/>
            <person name="Zhou J."/>
            <person name="Xu C."/>
            <person name="Bowers J.E."/>
            <person name="Van der Hulst R."/>
            <person name="Ayyampalayam S."/>
            <person name="Mercati F."/>
            <person name="Riccardi P."/>
            <person name="McKain M.R."/>
            <person name="Kakrana A."/>
            <person name="Tang H."/>
            <person name="Ray J."/>
            <person name="Groenendijk J."/>
            <person name="Arikit S."/>
            <person name="Mathioni S.M."/>
            <person name="Nakano M."/>
            <person name="Shan H."/>
            <person name="Telgmann-Rauber A."/>
            <person name="Kanno A."/>
            <person name="Yue Z."/>
            <person name="Chen H."/>
            <person name="Li W."/>
            <person name="Chen Y."/>
            <person name="Xu X."/>
            <person name="Zhang Y."/>
            <person name="Luo S."/>
            <person name="Chen H."/>
            <person name="Gao J."/>
            <person name="Mao Z."/>
            <person name="Pires J.C."/>
            <person name="Luo M."/>
            <person name="Kudrna D."/>
            <person name="Wing R.A."/>
            <person name="Meyers B.C."/>
            <person name="Yi K."/>
            <person name="Kong H."/>
            <person name="Lavrijsen P."/>
            <person name="Sunseri F."/>
            <person name="Falavigna A."/>
            <person name="Ye Y."/>
            <person name="Leebens-Mack J.H."/>
            <person name="Chen G."/>
        </authorList>
    </citation>
    <scope>NUCLEOTIDE SEQUENCE [LARGE SCALE GENOMIC DNA]</scope>
    <source>
        <strain evidence="2">cv. DH0086</strain>
    </source>
</reference>
<dbReference type="Gramene" id="ONK71264">
    <property type="protein sequence ID" value="ONK71264"/>
    <property type="gene ID" value="A4U43_C04F6650"/>
</dbReference>
<evidence type="ECO:0000313" key="1">
    <source>
        <dbReference type="EMBL" id="ONK71264.1"/>
    </source>
</evidence>
<name>A0A5P1EZF4_ASPOF</name>
<dbReference type="AlphaFoldDB" id="A0A5P1EZF4"/>
<keyword evidence="2" id="KW-1185">Reference proteome</keyword>
<evidence type="ECO:0000313" key="2">
    <source>
        <dbReference type="Proteomes" id="UP000243459"/>
    </source>
</evidence>
<organism evidence="1 2">
    <name type="scientific">Asparagus officinalis</name>
    <name type="common">Garden asparagus</name>
    <dbReference type="NCBI Taxonomy" id="4686"/>
    <lineage>
        <taxon>Eukaryota</taxon>
        <taxon>Viridiplantae</taxon>
        <taxon>Streptophyta</taxon>
        <taxon>Embryophyta</taxon>
        <taxon>Tracheophyta</taxon>
        <taxon>Spermatophyta</taxon>
        <taxon>Magnoliopsida</taxon>
        <taxon>Liliopsida</taxon>
        <taxon>Asparagales</taxon>
        <taxon>Asparagaceae</taxon>
        <taxon>Asparagoideae</taxon>
        <taxon>Asparagus</taxon>
    </lineage>
</organism>
<dbReference type="EMBL" id="CM007384">
    <property type="protein sequence ID" value="ONK71264.1"/>
    <property type="molecule type" value="Genomic_DNA"/>
</dbReference>
<sequence>MVGVNEENKARGRYDCGDVQNVVVDVGNESGIDVAEIGLSDGIGVVEARDGIRVVGINVEEIGKEEVGFPEKLKEDEVKVEMIVVLEEDDVEEDEVMEDDAKNAMSCWDCYSFRALSGE</sequence>
<protein>
    <submittedName>
        <fullName evidence="1">Uncharacterized protein</fullName>
    </submittedName>
</protein>
<gene>
    <name evidence="1" type="ORF">A4U43_C04F6650</name>
</gene>
<dbReference type="Proteomes" id="UP000243459">
    <property type="component" value="Chromosome 4"/>
</dbReference>
<proteinExistence type="predicted"/>
<accession>A0A5P1EZF4</accession>